<dbReference type="PANTHER" id="PTHR38116">
    <property type="entry name" value="CHROMOSOME 7, WHOLE GENOME SHOTGUN SEQUENCE"/>
    <property type="match status" value="1"/>
</dbReference>
<dbReference type="Proteomes" id="UP001590951">
    <property type="component" value="Unassembled WGS sequence"/>
</dbReference>
<keyword evidence="3" id="KW-1185">Reference proteome</keyword>
<name>A0ABR4AWQ3_9LECA</name>
<protein>
    <submittedName>
        <fullName evidence="2">Uncharacterized protein</fullName>
    </submittedName>
</protein>
<gene>
    <name evidence="2" type="ORF">ABVK25_010051</name>
</gene>
<evidence type="ECO:0000313" key="3">
    <source>
        <dbReference type="Proteomes" id="UP001590951"/>
    </source>
</evidence>
<dbReference type="EMBL" id="JBHFEH010000059">
    <property type="protein sequence ID" value="KAL2049710.1"/>
    <property type="molecule type" value="Genomic_DNA"/>
</dbReference>
<feature type="region of interest" description="Disordered" evidence="1">
    <location>
        <begin position="31"/>
        <end position="77"/>
    </location>
</feature>
<comment type="caution">
    <text evidence="2">The sequence shown here is derived from an EMBL/GenBank/DDBJ whole genome shotgun (WGS) entry which is preliminary data.</text>
</comment>
<dbReference type="PANTHER" id="PTHR38116:SF9">
    <property type="entry name" value="BZIP DOMAIN-CONTAINING PROTEIN"/>
    <property type="match status" value="1"/>
</dbReference>
<organism evidence="2 3">
    <name type="scientific">Lepraria finkii</name>
    <dbReference type="NCBI Taxonomy" id="1340010"/>
    <lineage>
        <taxon>Eukaryota</taxon>
        <taxon>Fungi</taxon>
        <taxon>Dikarya</taxon>
        <taxon>Ascomycota</taxon>
        <taxon>Pezizomycotina</taxon>
        <taxon>Lecanoromycetes</taxon>
        <taxon>OSLEUM clade</taxon>
        <taxon>Lecanoromycetidae</taxon>
        <taxon>Lecanorales</taxon>
        <taxon>Lecanorineae</taxon>
        <taxon>Stereocaulaceae</taxon>
        <taxon>Lepraria</taxon>
    </lineage>
</organism>
<sequence length="294" mass="33202">MDDLQVRLKYKKTDADDWTKVEDKALRKKLQNRLAKRKSRVNLTKGTKNVKGKANKKTEPRDKDQDTPETIAPASEGDNLLPIDILNDSQRVSRTGQFLSSSRIQHGNLDDEVESFLATTGLHEHRFICLSQYSLLRAILQNAKLLALDFALLADDESLSPCTLMNPYPIIAPQDLNPTPLQLCTPHHPYVDIIPSPAFRDNILLLLVNNPLEDQFCNELHCDSFTIWGSQPWDTQAWEVSQTFATNWAWLMDEKTIRSSNFWRGERGEDPLVLPDFGGAALDDMAGGVLGEVF</sequence>
<accession>A0ABR4AWQ3</accession>
<dbReference type="Pfam" id="PF11905">
    <property type="entry name" value="DUF3425"/>
    <property type="match status" value="1"/>
</dbReference>
<proteinExistence type="predicted"/>
<feature type="compositionally biased region" description="Basic and acidic residues" evidence="1">
    <location>
        <begin position="56"/>
        <end position="66"/>
    </location>
</feature>
<evidence type="ECO:0000313" key="2">
    <source>
        <dbReference type="EMBL" id="KAL2049710.1"/>
    </source>
</evidence>
<dbReference type="InterPro" id="IPR021833">
    <property type="entry name" value="DUF3425"/>
</dbReference>
<evidence type="ECO:0000256" key="1">
    <source>
        <dbReference type="SAM" id="MobiDB-lite"/>
    </source>
</evidence>
<reference evidence="2 3" key="1">
    <citation type="submission" date="2024-09" db="EMBL/GenBank/DDBJ databases">
        <title>Rethinking Asexuality: The Enigmatic Case of Functional Sexual Genes in Lepraria (Stereocaulaceae).</title>
        <authorList>
            <person name="Doellman M."/>
            <person name="Sun Y."/>
            <person name="Barcenas-Pena A."/>
            <person name="Lumbsch H.T."/>
            <person name="Grewe F."/>
        </authorList>
    </citation>
    <scope>NUCLEOTIDE SEQUENCE [LARGE SCALE GENOMIC DNA]</scope>
    <source>
        <strain evidence="2 3">Grewe 0041</strain>
    </source>
</reference>
<feature type="compositionally biased region" description="Basic residues" evidence="1">
    <location>
        <begin position="31"/>
        <end position="40"/>
    </location>
</feature>